<dbReference type="EMBL" id="SNSC02000004">
    <property type="protein sequence ID" value="TID24836.1"/>
    <property type="molecule type" value="Genomic_DNA"/>
</dbReference>
<dbReference type="AlphaFoldDB" id="A0A4Z1PH59"/>
<evidence type="ECO:0000313" key="2">
    <source>
        <dbReference type="Proteomes" id="UP000298493"/>
    </source>
</evidence>
<protein>
    <submittedName>
        <fullName evidence="1">Uncharacterized protein</fullName>
    </submittedName>
</protein>
<reference evidence="1 2" key="1">
    <citation type="submission" date="2019-04" db="EMBL/GenBank/DDBJ databases">
        <title>High contiguity whole genome sequence and gene annotation resource for two Venturia nashicola isolates.</title>
        <authorList>
            <person name="Prokchorchik M."/>
            <person name="Won K."/>
            <person name="Lee Y."/>
            <person name="Choi E.D."/>
            <person name="Segonzac C."/>
            <person name="Sohn K.H."/>
        </authorList>
    </citation>
    <scope>NUCLEOTIDE SEQUENCE [LARGE SCALE GENOMIC DNA]</scope>
    <source>
        <strain evidence="1 2">PRI2</strain>
    </source>
</reference>
<dbReference type="Proteomes" id="UP000298493">
    <property type="component" value="Unassembled WGS sequence"/>
</dbReference>
<accession>A0A4Z1PH59</accession>
<organism evidence="1 2">
    <name type="scientific">Venturia nashicola</name>
    <dbReference type="NCBI Taxonomy" id="86259"/>
    <lineage>
        <taxon>Eukaryota</taxon>
        <taxon>Fungi</taxon>
        <taxon>Dikarya</taxon>
        <taxon>Ascomycota</taxon>
        <taxon>Pezizomycotina</taxon>
        <taxon>Dothideomycetes</taxon>
        <taxon>Pleosporomycetidae</taxon>
        <taxon>Venturiales</taxon>
        <taxon>Venturiaceae</taxon>
        <taxon>Venturia</taxon>
    </lineage>
</organism>
<sequence>MPNQSMEHLLQNRGKVSRPCTCKLKRLDLAKPIDPRRQGPCTDQLGRFIIPTICHSSHQLHHLSLESSTPPSVTRSIISPRVAINSEGEEHSQALTGTHRHSQALTGTHRHSQALTDLSTASCVTYGSENGGPCKPNKHAMVPAEANNTHVSGEQYACLRRTIRMSQANNTHVSGVVNMYTCVTM</sequence>
<name>A0A4Z1PH59_9PEZI</name>
<keyword evidence="2" id="KW-1185">Reference proteome</keyword>
<comment type="caution">
    <text evidence="1">The sequence shown here is derived from an EMBL/GenBank/DDBJ whole genome shotgun (WGS) entry which is preliminary data.</text>
</comment>
<proteinExistence type="predicted"/>
<evidence type="ECO:0000313" key="1">
    <source>
        <dbReference type="EMBL" id="TID24836.1"/>
    </source>
</evidence>
<gene>
    <name evidence="1" type="ORF">E6O75_ATG04041</name>
</gene>